<dbReference type="InterPro" id="IPR029058">
    <property type="entry name" value="AB_hydrolase_fold"/>
</dbReference>
<dbReference type="InterPro" id="IPR033140">
    <property type="entry name" value="Lipase_GDXG_put_SER_AS"/>
</dbReference>
<dbReference type="Gene3D" id="3.40.50.1820">
    <property type="entry name" value="alpha/beta hydrolase"/>
    <property type="match status" value="1"/>
</dbReference>
<feature type="active site" evidence="3">
    <location>
        <position position="190"/>
    </location>
</feature>
<proteinExistence type="inferred from homology"/>
<dbReference type="InterPro" id="IPR002168">
    <property type="entry name" value="Lipase_GDXG_HIS_AS"/>
</dbReference>
<feature type="region of interest" description="Disordered" evidence="4">
    <location>
        <begin position="1"/>
        <end position="33"/>
    </location>
</feature>
<dbReference type="RefSeq" id="WP_282542628.1">
    <property type="nucleotide sequence ID" value="NZ_JASCIQ010000011.1"/>
</dbReference>
<evidence type="ECO:0000259" key="5">
    <source>
        <dbReference type="Pfam" id="PF07859"/>
    </source>
</evidence>
<dbReference type="Proteomes" id="UP001223978">
    <property type="component" value="Unassembled WGS sequence"/>
</dbReference>
<feature type="domain" description="Alpha/beta hydrolase fold-3" evidence="5">
    <location>
        <begin position="112"/>
        <end position="317"/>
    </location>
</feature>
<name>A0ABT6S9A9_9ACTN</name>
<evidence type="ECO:0000256" key="2">
    <source>
        <dbReference type="ARBA" id="ARBA00022801"/>
    </source>
</evidence>
<keyword evidence="2 6" id="KW-0378">Hydrolase</keyword>
<dbReference type="InterPro" id="IPR050300">
    <property type="entry name" value="GDXG_lipolytic_enzyme"/>
</dbReference>
<organism evidence="6 7">
    <name type="scientific">Streptomyces cavernicola</name>
    <dbReference type="NCBI Taxonomy" id="3043613"/>
    <lineage>
        <taxon>Bacteria</taxon>
        <taxon>Bacillati</taxon>
        <taxon>Actinomycetota</taxon>
        <taxon>Actinomycetes</taxon>
        <taxon>Kitasatosporales</taxon>
        <taxon>Streptomycetaceae</taxon>
        <taxon>Streptomyces</taxon>
    </lineage>
</organism>
<dbReference type="PROSITE" id="PS01173">
    <property type="entry name" value="LIPASE_GDXG_HIS"/>
    <property type="match status" value="1"/>
</dbReference>
<dbReference type="EMBL" id="JASCIQ010000011">
    <property type="protein sequence ID" value="MDI3404683.1"/>
    <property type="molecule type" value="Genomic_DNA"/>
</dbReference>
<keyword evidence="7" id="KW-1185">Reference proteome</keyword>
<dbReference type="GO" id="GO:0016787">
    <property type="term" value="F:hydrolase activity"/>
    <property type="evidence" value="ECO:0007669"/>
    <property type="project" value="UniProtKB-KW"/>
</dbReference>
<reference evidence="6 7" key="1">
    <citation type="submission" date="2023-05" db="EMBL/GenBank/DDBJ databases">
        <title>Draft genome sequence of Streptomyces sp. B-S-A6 isolated from a cave soil in Thailand.</title>
        <authorList>
            <person name="Chamroensaksri N."/>
            <person name="Muangham S."/>
        </authorList>
    </citation>
    <scope>NUCLEOTIDE SEQUENCE [LARGE SCALE GENOMIC DNA]</scope>
    <source>
        <strain evidence="6 7">B-S-A6</strain>
    </source>
</reference>
<evidence type="ECO:0000256" key="1">
    <source>
        <dbReference type="ARBA" id="ARBA00010515"/>
    </source>
</evidence>
<protein>
    <submittedName>
        <fullName evidence="6">Alpha/beta hydrolase</fullName>
    </submittedName>
</protein>
<evidence type="ECO:0000313" key="7">
    <source>
        <dbReference type="Proteomes" id="UP001223978"/>
    </source>
</evidence>
<comment type="caution">
    <text evidence="6">The sequence shown here is derived from an EMBL/GenBank/DDBJ whole genome shotgun (WGS) entry which is preliminary data.</text>
</comment>
<dbReference type="Pfam" id="PF07859">
    <property type="entry name" value="Abhydrolase_3"/>
    <property type="match status" value="1"/>
</dbReference>
<sequence>MTTQDATEGATEGVTQHATEGAPQGEAEDRLPPEARQLVDLITSVFPDLGGTVTDAAEARRILSAQPRPPWAPPEVGSVEDRTIPGPDGEPEIPVRVYLPDPAAAPGSRPTVLFLHGGGFVIGDLESHDNTARGLCREAGAAVVAVDYRLAPEHPFPAGVRDAYAALRWTAAHAAELGGDPAALVVAGDSAGGNLCAVIAQQARDEGGPAVALQVLIYPATDISRPWPSLTRNASGYFLSRAHMKWFGQQYLAAGGDPADPKISPLLGELAGLPPAHIVTAGCDPLCDEGLAYAERLREAGVQVTEAHFPRMFHGFFGFPQALTDAREALEGAAAAIAATTARTTPEAGDGRKNFGDQGGLAG</sequence>
<dbReference type="PANTHER" id="PTHR48081:SF8">
    <property type="entry name" value="ALPHA_BETA HYDROLASE FOLD-3 DOMAIN-CONTAINING PROTEIN-RELATED"/>
    <property type="match status" value="1"/>
</dbReference>
<feature type="region of interest" description="Disordered" evidence="4">
    <location>
        <begin position="66"/>
        <end position="90"/>
    </location>
</feature>
<evidence type="ECO:0000313" key="6">
    <source>
        <dbReference type="EMBL" id="MDI3404683.1"/>
    </source>
</evidence>
<dbReference type="PROSITE" id="PS01174">
    <property type="entry name" value="LIPASE_GDXG_SER"/>
    <property type="match status" value="1"/>
</dbReference>
<dbReference type="SUPFAM" id="SSF53474">
    <property type="entry name" value="alpha/beta-Hydrolases"/>
    <property type="match status" value="1"/>
</dbReference>
<comment type="similarity">
    <text evidence="1">Belongs to the 'GDXG' lipolytic enzyme family.</text>
</comment>
<feature type="region of interest" description="Disordered" evidence="4">
    <location>
        <begin position="341"/>
        <end position="363"/>
    </location>
</feature>
<accession>A0ABT6S9A9</accession>
<evidence type="ECO:0000256" key="4">
    <source>
        <dbReference type="SAM" id="MobiDB-lite"/>
    </source>
</evidence>
<evidence type="ECO:0000256" key="3">
    <source>
        <dbReference type="PROSITE-ProRule" id="PRU10038"/>
    </source>
</evidence>
<gene>
    <name evidence="6" type="ORF">QIS96_12740</name>
</gene>
<dbReference type="PANTHER" id="PTHR48081">
    <property type="entry name" value="AB HYDROLASE SUPERFAMILY PROTEIN C4A8.06C"/>
    <property type="match status" value="1"/>
</dbReference>
<dbReference type="InterPro" id="IPR013094">
    <property type="entry name" value="AB_hydrolase_3"/>
</dbReference>